<dbReference type="Gene3D" id="3.40.50.1820">
    <property type="entry name" value="alpha/beta hydrolase"/>
    <property type="match status" value="1"/>
</dbReference>
<evidence type="ECO:0000313" key="4">
    <source>
        <dbReference type="Proteomes" id="UP001164390"/>
    </source>
</evidence>
<organism evidence="3 4">
    <name type="scientific">Solicola gregarius</name>
    <dbReference type="NCBI Taxonomy" id="2908642"/>
    <lineage>
        <taxon>Bacteria</taxon>
        <taxon>Bacillati</taxon>
        <taxon>Actinomycetota</taxon>
        <taxon>Actinomycetes</taxon>
        <taxon>Propionibacteriales</taxon>
        <taxon>Nocardioidaceae</taxon>
        <taxon>Solicola</taxon>
    </lineage>
</organism>
<evidence type="ECO:0000259" key="2">
    <source>
        <dbReference type="Pfam" id="PF00561"/>
    </source>
</evidence>
<sequence length="295" mass="33622">MQRLPGAEHRWVDIDGVRLHVAELGSGPPVMLVHGFPQNWYAWRDVATLLARDHRVIMPDLRGFGCSDAPRRGYDTRTRVNDLEAVLEHLDLPEVLVCGHEWGGWAALWLAMRSPARVTGVVTLNVQHPWPLHRRLVPSAWRYWYTAALELPFIGRTVLRRVPAFTRYLLGRGRTADPVVLRENAELMRRPDRARAGEKLHRAFIFGDILPLALNRYRRRTLTRPTILLAGTRDPVVRPAAVLGVHPRQAELDVRVVDGGHYLHEDAPGPVADAIRELEQHARRPPNGDERIRAR</sequence>
<dbReference type="EMBL" id="CP094970">
    <property type="protein sequence ID" value="UYM04453.1"/>
    <property type="molecule type" value="Genomic_DNA"/>
</dbReference>
<name>A0AA46YL24_9ACTN</name>
<dbReference type="Proteomes" id="UP001164390">
    <property type="component" value="Chromosome"/>
</dbReference>
<dbReference type="PRINTS" id="PR00111">
    <property type="entry name" value="ABHYDROLASE"/>
</dbReference>
<dbReference type="InterPro" id="IPR000073">
    <property type="entry name" value="AB_hydrolase_1"/>
</dbReference>
<feature type="domain" description="AB hydrolase-1" evidence="2">
    <location>
        <begin position="28"/>
        <end position="268"/>
    </location>
</feature>
<protein>
    <submittedName>
        <fullName evidence="3">Alpha/beta hydrolase</fullName>
    </submittedName>
</protein>
<accession>A0AA46YL24</accession>
<dbReference type="GO" id="GO:0016787">
    <property type="term" value="F:hydrolase activity"/>
    <property type="evidence" value="ECO:0007669"/>
    <property type="project" value="UniProtKB-KW"/>
</dbReference>
<keyword evidence="1 3" id="KW-0378">Hydrolase</keyword>
<gene>
    <name evidence="3" type="ORF">L0C25_18225</name>
</gene>
<dbReference type="Pfam" id="PF00561">
    <property type="entry name" value="Abhydrolase_1"/>
    <property type="match status" value="1"/>
</dbReference>
<dbReference type="PANTHER" id="PTHR43329">
    <property type="entry name" value="EPOXIDE HYDROLASE"/>
    <property type="match status" value="1"/>
</dbReference>
<proteinExistence type="predicted"/>
<dbReference type="RefSeq" id="WP_271633168.1">
    <property type="nucleotide sequence ID" value="NZ_CP094970.1"/>
</dbReference>
<evidence type="ECO:0000256" key="1">
    <source>
        <dbReference type="ARBA" id="ARBA00022801"/>
    </source>
</evidence>
<keyword evidence="4" id="KW-1185">Reference proteome</keyword>
<dbReference type="PRINTS" id="PR00412">
    <property type="entry name" value="EPOXHYDRLASE"/>
</dbReference>
<dbReference type="AlphaFoldDB" id="A0AA46YL24"/>
<evidence type="ECO:0000313" key="3">
    <source>
        <dbReference type="EMBL" id="UYM04453.1"/>
    </source>
</evidence>
<dbReference type="InterPro" id="IPR000639">
    <property type="entry name" value="Epox_hydrolase-like"/>
</dbReference>
<dbReference type="SUPFAM" id="SSF53474">
    <property type="entry name" value="alpha/beta-Hydrolases"/>
    <property type="match status" value="1"/>
</dbReference>
<reference evidence="3" key="1">
    <citation type="submission" date="2022-01" db="EMBL/GenBank/DDBJ databases">
        <title>Nocardioidaceae gen. sp. A5X3R13.</title>
        <authorList>
            <person name="Lopez Marin M.A."/>
            <person name="Uhlik O."/>
        </authorList>
    </citation>
    <scope>NUCLEOTIDE SEQUENCE</scope>
    <source>
        <strain evidence="3">A5X3R13</strain>
    </source>
</reference>
<dbReference type="KEGG" id="sgrg:L0C25_18225"/>
<dbReference type="InterPro" id="IPR029058">
    <property type="entry name" value="AB_hydrolase_fold"/>
</dbReference>